<dbReference type="InterPro" id="IPR001763">
    <property type="entry name" value="Rhodanese-like_dom"/>
</dbReference>
<dbReference type="FunCoup" id="Q6BUA7">
    <property type="interactions" value="474"/>
</dbReference>
<feature type="domain" description="Rhodanese" evidence="4">
    <location>
        <begin position="66"/>
        <end position="157"/>
    </location>
</feature>
<dbReference type="PANTHER" id="PTHR11364:SF27">
    <property type="entry name" value="SULFURTRANSFERASE"/>
    <property type="match status" value="1"/>
</dbReference>
<dbReference type="InParanoid" id="Q6BUA7"/>
<dbReference type="eggNOG" id="KOG1529">
    <property type="taxonomic scope" value="Eukaryota"/>
</dbReference>
<dbReference type="CDD" id="cd01449">
    <property type="entry name" value="TST_Repeat_2"/>
    <property type="match status" value="1"/>
</dbReference>
<gene>
    <name evidence="5" type="ordered locus">DEHA2C12364g</name>
</gene>
<evidence type="ECO:0000256" key="3">
    <source>
        <dbReference type="SAM" id="MobiDB-lite"/>
    </source>
</evidence>
<evidence type="ECO:0000313" key="5">
    <source>
        <dbReference type="EMBL" id="CAG86288.2"/>
    </source>
</evidence>
<dbReference type="GO" id="GO:0002143">
    <property type="term" value="P:tRNA wobble position uridine thiolation"/>
    <property type="evidence" value="ECO:0007669"/>
    <property type="project" value="EnsemblFungi"/>
</dbReference>
<dbReference type="CDD" id="cd01448">
    <property type="entry name" value="TST_Repeat_1"/>
    <property type="match status" value="1"/>
</dbReference>
<dbReference type="AlphaFoldDB" id="Q6BUA7"/>
<evidence type="ECO:0000256" key="2">
    <source>
        <dbReference type="ARBA" id="ARBA00022737"/>
    </source>
</evidence>
<protein>
    <submittedName>
        <fullName evidence="5">DEHA2C12364p</fullName>
    </submittedName>
</protein>
<dbReference type="EMBL" id="CR382135">
    <property type="protein sequence ID" value="CAG86288.2"/>
    <property type="molecule type" value="Genomic_DNA"/>
</dbReference>
<keyword evidence="1" id="KW-0808">Transferase</keyword>
<dbReference type="PROSITE" id="PS50206">
    <property type="entry name" value="RHODANESE_3"/>
    <property type="match status" value="2"/>
</dbReference>
<dbReference type="OMA" id="NNNWFAS"/>
<feature type="region of interest" description="Disordered" evidence="3">
    <location>
        <begin position="218"/>
        <end position="238"/>
    </location>
</feature>
<dbReference type="InterPro" id="IPR036873">
    <property type="entry name" value="Rhodanese-like_dom_sf"/>
</dbReference>
<keyword evidence="6" id="KW-1185">Reference proteome</keyword>
<reference evidence="5 6" key="1">
    <citation type="journal article" date="2004" name="Nature">
        <title>Genome evolution in yeasts.</title>
        <authorList>
            <consortium name="Genolevures"/>
            <person name="Dujon B."/>
            <person name="Sherman D."/>
            <person name="Fischer G."/>
            <person name="Durrens P."/>
            <person name="Casaregola S."/>
            <person name="Lafontaine I."/>
            <person name="de Montigny J."/>
            <person name="Marck C."/>
            <person name="Neuveglise C."/>
            <person name="Talla E."/>
            <person name="Goffard N."/>
            <person name="Frangeul L."/>
            <person name="Aigle M."/>
            <person name="Anthouard V."/>
            <person name="Babour A."/>
            <person name="Barbe V."/>
            <person name="Barnay S."/>
            <person name="Blanchin S."/>
            <person name="Beckerich J.M."/>
            <person name="Beyne E."/>
            <person name="Bleykasten C."/>
            <person name="Boisrame A."/>
            <person name="Boyer J."/>
            <person name="Cattolico L."/>
            <person name="Confanioleri F."/>
            <person name="de Daruvar A."/>
            <person name="Despons L."/>
            <person name="Fabre E."/>
            <person name="Fairhead C."/>
            <person name="Ferry-Dumazet H."/>
            <person name="Groppi A."/>
            <person name="Hantraye F."/>
            <person name="Hennequin C."/>
            <person name="Jauniaux N."/>
            <person name="Joyet P."/>
            <person name="Kachouri R."/>
            <person name="Kerrest A."/>
            <person name="Koszul R."/>
            <person name="Lemaire M."/>
            <person name="Lesur I."/>
            <person name="Ma L."/>
            <person name="Muller H."/>
            <person name="Nicaud J.M."/>
            <person name="Nikolski M."/>
            <person name="Oztas S."/>
            <person name="Ozier-Kalogeropoulos O."/>
            <person name="Pellenz S."/>
            <person name="Potier S."/>
            <person name="Richard G.F."/>
            <person name="Straub M.L."/>
            <person name="Suleau A."/>
            <person name="Swennene D."/>
            <person name="Tekaia F."/>
            <person name="Wesolowski-Louvel M."/>
            <person name="Westhof E."/>
            <person name="Wirth B."/>
            <person name="Zeniou-Meyer M."/>
            <person name="Zivanovic I."/>
            <person name="Bolotin-Fukuhara M."/>
            <person name="Thierry A."/>
            <person name="Bouchier C."/>
            <person name="Caudron B."/>
            <person name="Scarpelli C."/>
            <person name="Gaillardin C."/>
            <person name="Weissenbach J."/>
            <person name="Wincker P."/>
            <person name="Souciet J.L."/>
        </authorList>
    </citation>
    <scope>NUCLEOTIDE SEQUENCE [LARGE SCALE GENOMIC DNA]</scope>
    <source>
        <strain evidence="6">ATCC 36239 / CBS 767 / BCRC 21394 / JCM 1990 / NBRC 0083 / IGC 2968</strain>
    </source>
</reference>
<dbReference type="Proteomes" id="UP000000599">
    <property type="component" value="Chromosome C"/>
</dbReference>
<organism evidence="5 6">
    <name type="scientific">Debaryomyces hansenii (strain ATCC 36239 / CBS 767 / BCRC 21394 / JCM 1990 / NBRC 0083 / IGC 2968)</name>
    <name type="common">Yeast</name>
    <name type="synonym">Torulaspora hansenii</name>
    <dbReference type="NCBI Taxonomy" id="284592"/>
    <lineage>
        <taxon>Eukaryota</taxon>
        <taxon>Fungi</taxon>
        <taxon>Dikarya</taxon>
        <taxon>Ascomycota</taxon>
        <taxon>Saccharomycotina</taxon>
        <taxon>Pichiomycetes</taxon>
        <taxon>Debaryomycetaceae</taxon>
        <taxon>Debaryomyces</taxon>
    </lineage>
</organism>
<sequence length="335" mass="37920">MNMYVNKSIDSPELKENMSSTVIRIVSPSGFRALLSSSSSQSRVIPIDASWYMPNSPFNGKDQFLNEDRIRSAAFFDLDSICLANSQYPHMLPPYDIFNKSMTDLGIRRSDTLVVYDKSGIFSSPRAAWNLSLHGHRKVYLLDNYNTYKKYEYPLETKKTTSLSTPSSDSDIPQYEPISEDDVKENYRNQVIDYEELLELIESGKLDKEYVTFDARSSDRFSGASPEPRPGLSSGHIPSSLSLPFSKVLNQSDNTYKSKEELIDLFKQEFGIDFSKPNATNGKKIIVMCGTGVTAVILRLALESVIQCNIPIRVYDGSWTEWAQRAPSQYIIKTK</sequence>
<evidence type="ECO:0000313" key="6">
    <source>
        <dbReference type="Proteomes" id="UP000000599"/>
    </source>
</evidence>
<dbReference type="SUPFAM" id="SSF52821">
    <property type="entry name" value="Rhodanese/Cell cycle control phosphatase"/>
    <property type="match status" value="2"/>
</dbReference>
<dbReference type="Pfam" id="PF00581">
    <property type="entry name" value="Rhodanese"/>
    <property type="match status" value="1"/>
</dbReference>
<accession>Q6BUA7</accession>
<name>Q6BUA7_DEBHA</name>
<feature type="domain" description="Rhodanese" evidence="4">
    <location>
        <begin position="206"/>
        <end position="331"/>
    </location>
</feature>
<dbReference type="STRING" id="284592.Q6BUA7"/>
<evidence type="ECO:0000256" key="1">
    <source>
        <dbReference type="ARBA" id="ARBA00022679"/>
    </source>
</evidence>
<dbReference type="Gene3D" id="3.40.250.10">
    <property type="entry name" value="Rhodanese-like domain"/>
    <property type="match status" value="2"/>
</dbReference>
<dbReference type="GO" id="GO:0004792">
    <property type="term" value="F:thiosulfate-cyanide sulfurtransferase activity"/>
    <property type="evidence" value="ECO:0007669"/>
    <property type="project" value="EnsemblFungi"/>
</dbReference>
<dbReference type="GO" id="GO:0005739">
    <property type="term" value="C:mitochondrion"/>
    <property type="evidence" value="ECO:0007669"/>
    <property type="project" value="TreeGrafter"/>
</dbReference>
<dbReference type="SMART" id="SM00450">
    <property type="entry name" value="RHOD"/>
    <property type="match status" value="2"/>
</dbReference>
<dbReference type="InterPro" id="IPR045078">
    <property type="entry name" value="TST/MPST-like"/>
</dbReference>
<dbReference type="PANTHER" id="PTHR11364">
    <property type="entry name" value="THIOSULFATE SULFERTANSFERASE"/>
    <property type="match status" value="1"/>
</dbReference>
<dbReference type="HOGENOM" id="CLU_031618_3_1_1"/>
<proteinExistence type="predicted"/>
<dbReference type="OrthoDB" id="270167at2759"/>
<keyword evidence="2" id="KW-0677">Repeat</keyword>
<dbReference type="VEuPathDB" id="FungiDB:DEHA2C12364g"/>
<evidence type="ECO:0000259" key="4">
    <source>
        <dbReference type="PROSITE" id="PS50206"/>
    </source>
</evidence>
<dbReference type="KEGG" id="dha:DEHA2C12364g"/>
<dbReference type="RefSeq" id="XP_458212.2">
    <property type="nucleotide sequence ID" value="XM_458212.2"/>
</dbReference>
<dbReference type="GeneID" id="2900176"/>